<name>A0A0J8U295_COCIT</name>
<dbReference type="OrthoDB" id="2423195at2759"/>
<dbReference type="Pfam" id="PF20173">
    <property type="entry name" value="ZnF_RZ-type"/>
    <property type="match status" value="1"/>
</dbReference>
<dbReference type="Proteomes" id="UP000054559">
    <property type="component" value="Unassembled WGS sequence"/>
</dbReference>
<dbReference type="InterPro" id="IPR046439">
    <property type="entry name" value="ZF_RZ_dom"/>
</dbReference>
<evidence type="ECO:0000313" key="9">
    <source>
        <dbReference type="Proteomes" id="UP000054559"/>
    </source>
</evidence>
<protein>
    <recommendedName>
        <fullName evidence="7">RZ-type domain-containing protein</fullName>
    </recommendedName>
</protein>
<dbReference type="GO" id="GO:0002376">
    <property type="term" value="P:immune system process"/>
    <property type="evidence" value="ECO:0007669"/>
    <property type="project" value="UniProtKB-KW"/>
</dbReference>
<dbReference type="AlphaFoldDB" id="A0A0J8U295"/>
<accession>A0A0J8U295</accession>
<keyword evidence="6" id="KW-0391">Immunity</keyword>
<evidence type="ECO:0000259" key="7">
    <source>
        <dbReference type="PROSITE" id="PS51981"/>
    </source>
</evidence>
<evidence type="ECO:0000313" key="8">
    <source>
        <dbReference type="EMBL" id="KMU80712.1"/>
    </source>
</evidence>
<organism evidence="8 9">
    <name type="scientific">Coccidioides immitis RMSCC 3703</name>
    <dbReference type="NCBI Taxonomy" id="454286"/>
    <lineage>
        <taxon>Eukaryota</taxon>
        <taxon>Fungi</taxon>
        <taxon>Dikarya</taxon>
        <taxon>Ascomycota</taxon>
        <taxon>Pezizomycotina</taxon>
        <taxon>Eurotiomycetes</taxon>
        <taxon>Eurotiomycetidae</taxon>
        <taxon>Onygenales</taxon>
        <taxon>Onygenaceae</taxon>
        <taxon>Coccidioides</taxon>
    </lineage>
</organism>
<evidence type="ECO:0000256" key="1">
    <source>
        <dbReference type="ARBA" id="ARBA00004496"/>
    </source>
</evidence>
<evidence type="ECO:0000256" key="5">
    <source>
        <dbReference type="ARBA" id="ARBA00022833"/>
    </source>
</evidence>
<evidence type="ECO:0000256" key="2">
    <source>
        <dbReference type="ARBA" id="ARBA00022490"/>
    </source>
</evidence>
<dbReference type="EMBL" id="DS268189">
    <property type="protein sequence ID" value="KMU80712.1"/>
    <property type="molecule type" value="Genomic_DNA"/>
</dbReference>
<keyword evidence="2" id="KW-0963">Cytoplasm</keyword>
<dbReference type="PROSITE" id="PS51981">
    <property type="entry name" value="ZF_RZ"/>
    <property type="match status" value="1"/>
</dbReference>
<sequence>MGTTYADINIDKNPYIFPSSGHVISMKSLDAYRDMAKYYVVSQEPGKGNIIVGLKPSAPLSETEYKRCPVCRGSFDDIRRYARIDEATKKFIAWAHESFLPLVDEMVNVQLKLRNSENNEQVPAGTDTITLQLKGPGREQISKIAKIVWLDERYHKVLRLRRRIWQFLAKVDESEQPFQRIHALMDIATELKGGTTLLQFLNITVREAGTGKISGDFSISRKCCEKLIEESQRRTWPAIVVEEHIFWAQCTALERGKNKGSKELVAEARVHLQQARNMDEMLRKSTFYIPVTNKGRASVYAAIAAEFRETGHWYYCKNGHPFTIGEREMPIEEAVCPQCGSPVGGRQHEMATGVTRAIELDDQLGRVTV</sequence>
<feature type="domain" description="RZ-type" evidence="7">
    <location>
        <begin position="291"/>
        <end position="366"/>
    </location>
</feature>
<evidence type="ECO:0000256" key="3">
    <source>
        <dbReference type="ARBA" id="ARBA00022723"/>
    </source>
</evidence>
<evidence type="ECO:0000256" key="4">
    <source>
        <dbReference type="ARBA" id="ARBA00022771"/>
    </source>
</evidence>
<keyword evidence="5" id="KW-0862">Zinc</keyword>
<comment type="subcellular location">
    <subcellularLocation>
        <location evidence="1">Cytoplasm</location>
    </subcellularLocation>
</comment>
<proteinExistence type="predicted"/>
<evidence type="ECO:0000256" key="6">
    <source>
        <dbReference type="ARBA" id="ARBA00022859"/>
    </source>
</evidence>
<dbReference type="GO" id="GO:0005737">
    <property type="term" value="C:cytoplasm"/>
    <property type="evidence" value="ECO:0007669"/>
    <property type="project" value="UniProtKB-SubCell"/>
</dbReference>
<dbReference type="STRING" id="454286.A0A0J8U295"/>
<dbReference type="GO" id="GO:0008270">
    <property type="term" value="F:zinc ion binding"/>
    <property type="evidence" value="ECO:0007669"/>
    <property type="project" value="UniProtKB-KW"/>
</dbReference>
<reference evidence="9" key="1">
    <citation type="journal article" date="2010" name="Genome Res.">
        <title>Population genomic sequencing of Coccidioides fungi reveals recent hybridization and transposon control.</title>
        <authorList>
            <person name="Neafsey D.E."/>
            <person name="Barker B.M."/>
            <person name="Sharpton T.J."/>
            <person name="Stajich J.E."/>
            <person name="Park D.J."/>
            <person name="Whiston E."/>
            <person name="Hung C.-Y."/>
            <person name="McMahan C."/>
            <person name="White J."/>
            <person name="Sykes S."/>
            <person name="Heiman D."/>
            <person name="Young S."/>
            <person name="Zeng Q."/>
            <person name="Abouelleil A."/>
            <person name="Aftuck L."/>
            <person name="Bessette D."/>
            <person name="Brown A."/>
            <person name="FitzGerald M."/>
            <person name="Lui A."/>
            <person name="Macdonald J.P."/>
            <person name="Priest M."/>
            <person name="Orbach M.J."/>
            <person name="Galgiani J.N."/>
            <person name="Kirkland T.N."/>
            <person name="Cole G.T."/>
            <person name="Birren B.W."/>
            <person name="Henn M.R."/>
            <person name="Taylor J.W."/>
            <person name="Rounsley S.D."/>
        </authorList>
    </citation>
    <scope>NUCLEOTIDE SEQUENCE [LARGE SCALE GENOMIC DNA]</scope>
    <source>
        <strain evidence="9">RMSCC 3703</strain>
    </source>
</reference>
<keyword evidence="4" id="KW-0863">Zinc-finger</keyword>
<gene>
    <name evidence="8" type="ORF">CISG_08776</name>
</gene>
<keyword evidence="3" id="KW-0479">Metal-binding</keyword>